<proteinExistence type="predicted"/>
<name>A0ABD2Q799_9PLAT</name>
<dbReference type="EMBL" id="JBJKFK010000837">
    <property type="protein sequence ID" value="KAL3315057.1"/>
    <property type="molecule type" value="Genomic_DNA"/>
</dbReference>
<sequence length="268" mass="28941">MKLHPSNYGTVNGNMTLNSPNRVLYLDPNTGQLLMPMMKTTLNAPIRPTATTAPLAALANKNSNNSTQIHHEEHSNVQLRPKKSERPPPPERRDSIPAKLRETLESSGIEALAASDKSAVEDVSVVLFNGLMRGKSRPPLRIMSDVDDEEDEDEQRRENQPRPHSSTGLIPAGDSLACNKLGNEGLQGALSCLSLAASHSMLAGLGKSASSDDASEEDDNCVTCRALKEARLNGSRRALSKPDLSLIQVSLPSRISIQSPHYAIHCAV</sequence>
<organism evidence="2 3">
    <name type="scientific">Cichlidogyrus casuarinus</name>
    <dbReference type="NCBI Taxonomy" id="1844966"/>
    <lineage>
        <taxon>Eukaryota</taxon>
        <taxon>Metazoa</taxon>
        <taxon>Spiralia</taxon>
        <taxon>Lophotrochozoa</taxon>
        <taxon>Platyhelminthes</taxon>
        <taxon>Monogenea</taxon>
        <taxon>Monopisthocotylea</taxon>
        <taxon>Dactylogyridea</taxon>
        <taxon>Ancyrocephalidae</taxon>
        <taxon>Cichlidogyrus</taxon>
    </lineage>
</organism>
<feature type="region of interest" description="Disordered" evidence="1">
    <location>
        <begin position="65"/>
        <end position="100"/>
    </location>
</feature>
<evidence type="ECO:0000313" key="2">
    <source>
        <dbReference type="EMBL" id="KAL3315057.1"/>
    </source>
</evidence>
<keyword evidence="3" id="KW-1185">Reference proteome</keyword>
<evidence type="ECO:0000256" key="1">
    <source>
        <dbReference type="SAM" id="MobiDB-lite"/>
    </source>
</evidence>
<feature type="region of interest" description="Disordered" evidence="1">
    <location>
        <begin position="136"/>
        <end position="171"/>
    </location>
</feature>
<feature type="compositionally biased region" description="Basic and acidic residues" evidence="1">
    <location>
        <begin position="82"/>
        <end position="100"/>
    </location>
</feature>
<gene>
    <name evidence="2" type="ORF">Ciccas_006308</name>
</gene>
<reference evidence="2 3" key="1">
    <citation type="submission" date="2024-11" db="EMBL/GenBank/DDBJ databases">
        <title>Adaptive evolution of stress response genes in parasites aligns with host niche diversity.</title>
        <authorList>
            <person name="Hahn C."/>
            <person name="Resl P."/>
        </authorList>
    </citation>
    <scope>NUCLEOTIDE SEQUENCE [LARGE SCALE GENOMIC DNA]</scope>
    <source>
        <strain evidence="2">EGGRZ-B1_66</strain>
        <tissue evidence="2">Body</tissue>
    </source>
</reference>
<accession>A0ABD2Q799</accession>
<dbReference type="AlphaFoldDB" id="A0ABD2Q799"/>
<protein>
    <submittedName>
        <fullName evidence="2">Uncharacterized protein</fullName>
    </submittedName>
</protein>
<dbReference type="Proteomes" id="UP001626550">
    <property type="component" value="Unassembled WGS sequence"/>
</dbReference>
<evidence type="ECO:0000313" key="3">
    <source>
        <dbReference type="Proteomes" id="UP001626550"/>
    </source>
</evidence>
<comment type="caution">
    <text evidence="2">The sequence shown here is derived from an EMBL/GenBank/DDBJ whole genome shotgun (WGS) entry which is preliminary data.</text>
</comment>